<evidence type="ECO:0000256" key="8">
    <source>
        <dbReference type="ARBA" id="ARBA00022927"/>
    </source>
</evidence>
<evidence type="ECO:0000256" key="7">
    <source>
        <dbReference type="ARBA" id="ARBA00022892"/>
    </source>
</evidence>
<keyword evidence="7" id="KW-0931">ER-Golgi transport</keyword>
<dbReference type="SUPFAM" id="SSF50978">
    <property type="entry name" value="WD40 repeat-like"/>
    <property type="match status" value="1"/>
</dbReference>
<keyword evidence="3 11" id="KW-0853">WD repeat</keyword>
<evidence type="ECO:0000256" key="3">
    <source>
        <dbReference type="ARBA" id="ARBA00022574"/>
    </source>
</evidence>
<feature type="repeat" description="WD" evidence="11">
    <location>
        <begin position="285"/>
        <end position="326"/>
    </location>
</feature>
<keyword evidence="6" id="KW-0256">Endoplasmic reticulum</keyword>
<name>A0A7S0F7Q9_9STRA</name>
<dbReference type="InterPro" id="IPR001680">
    <property type="entry name" value="WD40_rpt"/>
</dbReference>
<comment type="subcellular location">
    <subcellularLocation>
        <location evidence="1">Endoplasmic reticulum membrane</location>
        <topology evidence="1">Single-pass membrane protein</topology>
    </subcellularLocation>
</comment>
<evidence type="ECO:0000256" key="6">
    <source>
        <dbReference type="ARBA" id="ARBA00022824"/>
    </source>
</evidence>
<evidence type="ECO:0000256" key="10">
    <source>
        <dbReference type="ARBA" id="ARBA00023136"/>
    </source>
</evidence>
<dbReference type="GO" id="GO:0005789">
    <property type="term" value="C:endoplasmic reticulum membrane"/>
    <property type="evidence" value="ECO:0007669"/>
    <property type="project" value="UniProtKB-SubCell"/>
</dbReference>
<reference evidence="12" key="1">
    <citation type="submission" date="2021-01" db="EMBL/GenBank/DDBJ databases">
        <authorList>
            <person name="Corre E."/>
            <person name="Pelletier E."/>
            <person name="Niang G."/>
            <person name="Scheremetjew M."/>
            <person name="Finn R."/>
            <person name="Kale V."/>
            <person name="Holt S."/>
            <person name="Cochrane G."/>
            <person name="Meng A."/>
            <person name="Brown T."/>
            <person name="Cohen L."/>
        </authorList>
    </citation>
    <scope>NUCLEOTIDE SEQUENCE</scope>
    <source>
        <strain evidence="12">B593</strain>
    </source>
</reference>
<dbReference type="InterPro" id="IPR015943">
    <property type="entry name" value="WD40/YVTN_repeat-like_dom_sf"/>
</dbReference>
<keyword evidence="4" id="KW-0812">Transmembrane</keyword>
<dbReference type="Gene3D" id="2.130.10.10">
    <property type="entry name" value="YVTN repeat-like/Quinoprotein amine dehydrogenase"/>
    <property type="match status" value="1"/>
</dbReference>
<evidence type="ECO:0000256" key="9">
    <source>
        <dbReference type="ARBA" id="ARBA00022989"/>
    </source>
</evidence>
<protein>
    <recommendedName>
        <fullName evidence="13">Anaphase-promoting complex subunit 4 WD40 domain-containing protein</fullName>
    </recommendedName>
</protein>
<keyword evidence="8" id="KW-0653">Protein transport</keyword>
<organism evidence="12">
    <name type="scientific">Pseudo-nitzschia arenysensis</name>
    <dbReference type="NCBI Taxonomy" id="697910"/>
    <lineage>
        <taxon>Eukaryota</taxon>
        <taxon>Sar</taxon>
        <taxon>Stramenopiles</taxon>
        <taxon>Ochrophyta</taxon>
        <taxon>Bacillariophyta</taxon>
        <taxon>Bacillariophyceae</taxon>
        <taxon>Bacillariophycidae</taxon>
        <taxon>Bacillariales</taxon>
        <taxon>Bacillariaceae</taxon>
        <taxon>Pseudo-nitzschia</taxon>
    </lineage>
</organism>
<feature type="repeat" description="WD" evidence="11">
    <location>
        <begin position="175"/>
        <end position="208"/>
    </location>
</feature>
<evidence type="ECO:0008006" key="13">
    <source>
        <dbReference type="Google" id="ProtNLM"/>
    </source>
</evidence>
<keyword evidence="2" id="KW-0813">Transport</keyword>
<proteinExistence type="predicted"/>
<dbReference type="PROSITE" id="PS50082">
    <property type="entry name" value="WD_REPEATS_2"/>
    <property type="match status" value="2"/>
</dbReference>
<accession>A0A7S0F7Q9</accession>
<keyword evidence="10" id="KW-0472">Membrane</keyword>
<evidence type="ECO:0000256" key="2">
    <source>
        <dbReference type="ARBA" id="ARBA00022448"/>
    </source>
</evidence>
<gene>
    <name evidence="12" type="ORF">PARE0329_LOCUS815</name>
</gene>
<evidence type="ECO:0000256" key="11">
    <source>
        <dbReference type="PROSITE-ProRule" id="PRU00221"/>
    </source>
</evidence>
<dbReference type="GO" id="GO:0006888">
    <property type="term" value="P:endoplasmic reticulum to Golgi vesicle-mediated transport"/>
    <property type="evidence" value="ECO:0007669"/>
    <property type="project" value="TreeGrafter"/>
</dbReference>
<sequence length="454" mass="49033">MSSKLKPPSRHDSVGIPIFGLYWYGDPGDGTSILAYCGGGGSSATGVKNRIFIEIAGNADSQSENQPQGGAKDDEAIVVETGDQLGVAVHIAKNPLTNKLTLFCALGTKINVYSLPECKLEQELSVGATVHTIGVNAMANAIALGCENGSIKVFEFERDYLIKELPAYVCDEGPDVGHTKPICSVTFAPRKNDFIVSSSKDGTARVWNRDQCVSVLKCSIQDPSAPPPPANRKNRIQTVMVRGCAFGDLEGKLIYTVASGKRGKAFLSKWGFDERENQYQCFERTACSEHPVSAMSMSADASTIAIGNSDGNVYLWSVEKWKTIKKFPGVHEFPVTCIASRPYDLPLKGEQESGIRFNAFSASADAQLARLTTQRKVPKSAAEKNAPGFPLAEYLNWLVKWALILLILSPVAQDMWVQCGEDSDIDGFGAKLKCVKDNVIIAPASRPGIAIPPH</sequence>
<dbReference type="PANTHER" id="PTHR23284:SF0">
    <property type="entry name" value="PROLACTIN REGULATORY ELEMENT-BINDING PROTEIN"/>
    <property type="match status" value="1"/>
</dbReference>
<dbReference type="SMART" id="SM00320">
    <property type="entry name" value="WD40"/>
    <property type="match status" value="3"/>
</dbReference>
<dbReference type="Pfam" id="PF00400">
    <property type="entry name" value="WD40"/>
    <property type="match status" value="2"/>
</dbReference>
<dbReference type="AlphaFoldDB" id="A0A7S0F7Q9"/>
<dbReference type="InterPro" id="IPR045260">
    <property type="entry name" value="Sec12-like"/>
</dbReference>
<dbReference type="GO" id="GO:0005085">
    <property type="term" value="F:guanyl-nucleotide exchange factor activity"/>
    <property type="evidence" value="ECO:0007669"/>
    <property type="project" value="InterPro"/>
</dbReference>
<dbReference type="PROSITE" id="PS50294">
    <property type="entry name" value="WD_REPEATS_REGION"/>
    <property type="match status" value="1"/>
</dbReference>
<evidence type="ECO:0000313" key="12">
    <source>
        <dbReference type="EMBL" id="CAD8344180.1"/>
    </source>
</evidence>
<evidence type="ECO:0000256" key="1">
    <source>
        <dbReference type="ARBA" id="ARBA00004389"/>
    </source>
</evidence>
<keyword evidence="5" id="KW-0677">Repeat</keyword>
<dbReference type="PANTHER" id="PTHR23284">
    <property type="entry name" value="PROLACTIN REGULATORY ELEMENT BINDING PROTEIN"/>
    <property type="match status" value="1"/>
</dbReference>
<evidence type="ECO:0000256" key="5">
    <source>
        <dbReference type="ARBA" id="ARBA00022737"/>
    </source>
</evidence>
<evidence type="ECO:0000256" key="4">
    <source>
        <dbReference type="ARBA" id="ARBA00022692"/>
    </source>
</evidence>
<dbReference type="EMBL" id="HBEH01001098">
    <property type="protein sequence ID" value="CAD8344180.1"/>
    <property type="molecule type" value="Transcribed_RNA"/>
</dbReference>
<dbReference type="InterPro" id="IPR036322">
    <property type="entry name" value="WD40_repeat_dom_sf"/>
</dbReference>
<dbReference type="GO" id="GO:0003400">
    <property type="term" value="P:regulation of COPII vesicle coating"/>
    <property type="evidence" value="ECO:0007669"/>
    <property type="project" value="TreeGrafter"/>
</dbReference>
<keyword evidence="9" id="KW-1133">Transmembrane helix</keyword>
<dbReference type="GO" id="GO:0015031">
    <property type="term" value="P:protein transport"/>
    <property type="evidence" value="ECO:0007669"/>
    <property type="project" value="UniProtKB-KW"/>
</dbReference>